<name>A0A2K5AR93_9ARCH</name>
<dbReference type="InterPro" id="IPR001789">
    <property type="entry name" value="Sig_transdc_resp-reg_receiver"/>
</dbReference>
<feature type="domain" description="Response regulatory" evidence="2">
    <location>
        <begin position="2"/>
        <end position="140"/>
    </location>
</feature>
<dbReference type="GO" id="GO:0000160">
    <property type="term" value="P:phosphorelay signal transduction system"/>
    <property type="evidence" value="ECO:0007669"/>
    <property type="project" value="InterPro"/>
</dbReference>
<sequence>MRILIAEDEMDTAIQYKIALEERNHEVILAMDGEVCLRLYKEGLRRHAYYKQNEENKPTSHECVDSMFDVVVLDYRMPKENGMNVAKEILRLNPHQRLIFASAYVKETLFDSIRQLRHVVELIQKPFELDMLINIIEDETSYKKLQELNEYLKELNEFDLTQEQVKDLLESIERLR</sequence>
<dbReference type="KEGG" id="ncv:NCAV_1004"/>
<gene>
    <name evidence="3" type="ORF">NCAV_1004</name>
</gene>
<dbReference type="Pfam" id="PF00072">
    <property type="entry name" value="Response_reg"/>
    <property type="match status" value="1"/>
</dbReference>
<dbReference type="EMBL" id="LT981265">
    <property type="protein sequence ID" value="SPC34181.1"/>
    <property type="molecule type" value="Genomic_DNA"/>
</dbReference>
<dbReference type="RefSeq" id="WP_103287915.1">
    <property type="nucleotide sequence ID" value="NZ_LT981265.1"/>
</dbReference>
<organism evidence="3 4">
    <name type="scientific">Candidatus Nitrosocaldus cavascurensis</name>
    <dbReference type="NCBI Taxonomy" id="2058097"/>
    <lineage>
        <taxon>Archaea</taxon>
        <taxon>Nitrososphaerota</taxon>
        <taxon>Nitrososphaeria</taxon>
        <taxon>Candidatus Nitrosocaldales</taxon>
        <taxon>Candidatus Nitrosocaldaceae</taxon>
        <taxon>Candidatus Nitrosocaldus</taxon>
    </lineage>
</organism>
<keyword evidence="1" id="KW-0597">Phosphoprotein</keyword>
<evidence type="ECO:0000256" key="1">
    <source>
        <dbReference type="ARBA" id="ARBA00022553"/>
    </source>
</evidence>
<dbReference type="SUPFAM" id="SSF52172">
    <property type="entry name" value="CheY-like"/>
    <property type="match status" value="1"/>
</dbReference>
<evidence type="ECO:0000313" key="3">
    <source>
        <dbReference type="EMBL" id="SPC34181.1"/>
    </source>
</evidence>
<dbReference type="AlphaFoldDB" id="A0A2K5AR93"/>
<dbReference type="PROSITE" id="PS50110">
    <property type="entry name" value="RESPONSE_REGULATORY"/>
    <property type="match status" value="1"/>
</dbReference>
<dbReference type="InterPro" id="IPR050595">
    <property type="entry name" value="Bact_response_regulator"/>
</dbReference>
<accession>A0A2K5AR93</accession>
<dbReference type="Proteomes" id="UP000236248">
    <property type="component" value="Chromosome NCAV"/>
</dbReference>
<evidence type="ECO:0000313" key="4">
    <source>
        <dbReference type="Proteomes" id="UP000236248"/>
    </source>
</evidence>
<dbReference type="PANTHER" id="PTHR44591:SF3">
    <property type="entry name" value="RESPONSE REGULATORY DOMAIN-CONTAINING PROTEIN"/>
    <property type="match status" value="1"/>
</dbReference>
<dbReference type="CDD" id="cd00156">
    <property type="entry name" value="REC"/>
    <property type="match status" value="1"/>
</dbReference>
<proteinExistence type="predicted"/>
<dbReference type="Gene3D" id="3.40.50.2300">
    <property type="match status" value="1"/>
</dbReference>
<evidence type="ECO:0000259" key="2">
    <source>
        <dbReference type="PROSITE" id="PS50110"/>
    </source>
</evidence>
<reference evidence="4" key="1">
    <citation type="submission" date="2018-01" db="EMBL/GenBank/DDBJ databases">
        <authorList>
            <person name="Kerou L M."/>
        </authorList>
    </citation>
    <scope>NUCLEOTIDE SEQUENCE [LARGE SCALE GENOMIC DNA]</scope>
    <source>
        <strain evidence="4">SCU2</strain>
    </source>
</reference>
<dbReference type="GeneID" id="41595045"/>
<dbReference type="InterPro" id="IPR011006">
    <property type="entry name" value="CheY-like_superfamily"/>
</dbReference>
<dbReference type="SMART" id="SM00448">
    <property type="entry name" value="REC"/>
    <property type="match status" value="1"/>
</dbReference>
<keyword evidence="4" id="KW-1185">Reference proteome</keyword>
<dbReference type="PANTHER" id="PTHR44591">
    <property type="entry name" value="STRESS RESPONSE REGULATOR PROTEIN 1"/>
    <property type="match status" value="1"/>
</dbReference>
<protein>
    <submittedName>
        <fullName evidence="3">Putative signal transduction response regulator, receiver domain protein</fullName>
    </submittedName>
</protein>